<evidence type="ECO:0000313" key="3">
    <source>
        <dbReference type="Proteomes" id="UP000217210"/>
    </source>
</evidence>
<dbReference type="PANTHER" id="PTHR46211:SF1">
    <property type="entry name" value="GLYCEROPHOSPHODIESTER PHOSPHODIESTERASE, CYTOPLASMIC"/>
    <property type="match status" value="1"/>
</dbReference>
<feature type="domain" description="GP-PDE" evidence="1">
    <location>
        <begin position="1"/>
        <end position="225"/>
    </location>
</feature>
<dbReference type="GO" id="GO:0006629">
    <property type="term" value="P:lipid metabolic process"/>
    <property type="evidence" value="ECO:0007669"/>
    <property type="project" value="InterPro"/>
</dbReference>
<dbReference type="Gene3D" id="3.20.20.190">
    <property type="entry name" value="Phosphatidylinositol (PI) phosphodiesterase"/>
    <property type="match status" value="1"/>
</dbReference>
<evidence type="ECO:0000259" key="1">
    <source>
        <dbReference type="PROSITE" id="PS51704"/>
    </source>
</evidence>
<dbReference type="PANTHER" id="PTHR46211">
    <property type="entry name" value="GLYCEROPHOSPHORYL DIESTER PHOSPHODIESTERASE"/>
    <property type="match status" value="1"/>
</dbReference>
<dbReference type="OrthoDB" id="9758957at2"/>
<reference evidence="2 3" key="1">
    <citation type="submission" date="2016-07" db="EMBL/GenBank/DDBJ databases">
        <title>High microdiversification within the ubiquitous acI lineage of Actinobacteria.</title>
        <authorList>
            <person name="Neuenschwander S.M."/>
            <person name="Salcher M."/>
            <person name="Ghai R."/>
            <person name="Pernthaler J."/>
        </authorList>
    </citation>
    <scope>NUCLEOTIDE SEQUENCE [LARGE SCALE GENOMIC DNA]</scope>
    <source>
        <strain evidence="2">MMS-IIB-91</strain>
    </source>
</reference>
<dbReference type="InterPro" id="IPR017946">
    <property type="entry name" value="PLC-like_Pdiesterase_TIM-brl"/>
</dbReference>
<dbReference type="EMBL" id="CP016779">
    <property type="protein sequence ID" value="ASY24373.1"/>
    <property type="molecule type" value="Genomic_DNA"/>
</dbReference>
<proteinExistence type="predicted"/>
<dbReference type="Proteomes" id="UP000217210">
    <property type="component" value="Chromosome"/>
</dbReference>
<accession>A0A249L5R8</accession>
<sequence length="228" mass="25264">MLIYAHRGASIDFAEGSKAAYLGALAQDADGFECDVRLTKDKQIICYHDSDTKRLSNIDLKIAKSSYEELKAKADPYRLDELLELSISNKKDLVIELKHPVPTGALIEKLVHKLLISRNTEIKNSGIQISLISFSYLATLRNLKSGYEAGYLVKNSNLIKLNPAPVIALNINIVRQNPKVIADQHKKGKKVFVWTVNEASDLLLCAKEGVDAVITDKPAQARMLLGYS</sequence>
<dbReference type="Pfam" id="PF03009">
    <property type="entry name" value="GDPD"/>
    <property type="match status" value="1"/>
</dbReference>
<name>A0A249L5R8_9ACTN</name>
<keyword evidence="3" id="KW-1185">Reference proteome</keyword>
<gene>
    <name evidence="2" type="ORF">B1sIIB91_05795</name>
</gene>
<dbReference type="RefSeq" id="WP_095688632.1">
    <property type="nucleotide sequence ID" value="NZ_CP016779.1"/>
</dbReference>
<dbReference type="KEGG" id="nab:B1sIIB91_05795"/>
<evidence type="ECO:0000313" key="2">
    <source>
        <dbReference type="EMBL" id="ASY24373.1"/>
    </source>
</evidence>
<organism evidence="2 3">
    <name type="scientific">Candidatus Nanopelagicus abundans</name>
    <dbReference type="NCBI Taxonomy" id="1884916"/>
    <lineage>
        <taxon>Bacteria</taxon>
        <taxon>Bacillati</taxon>
        <taxon>Actinomycetota</taxon>
        <taxon>Actinomycetes</taxon>
        <taxon>Candidatus Nanopelagicales</taxon>
        <taxon>Candidatus Nanopelagicaceae</taxon>
        <taxon>Candidatus Nanopelagicus</taxon>
    </lineage>
</organism>
<dbReference type="GO" id="GO:0008081">
    <property type="term" value="F:phosphoric diester hydrolase activity"/>
    <property type="evidence" value="ECO:0007669"/>
    <property type="project" value="InterPro"/>
</dbReference>
<dbReference type="SUPFAM" id="SSF51695">
    <property type="entry name" value="PLC-like phosphodiesterases"/>
    <property type="match status" value="1"/>
</dbReference>
<dbReference type="AlphaFoldDB" id="A0A249L5R8"/>
<protein>
    <submittedName>
        <fullName evidence="2">Glycerophosphoryl diester phosphodiesterase</fullName>
    </submittedName>
</protein>
<dbReference type="PROSITE" id="PS51704">
    <property type="entry name" value="GP_PDE"/>
    <property type="match status" value="1"/>
</dbReference>
<dbReference type="InterPro" id="IPR030395">
    <property type="entry name" value="GP_PDE_dom"/>
</dbReference>